<dbReference type="GO" id="GO:0055085">
    <property type="term" value="P:transmembrane transport"/>
    <property type="evidence" value="ECO:0007669"/>
    <property type="project" value="InterPro"/>
</dbReference>
<comment type="subcellular location">
    <subcellularLocation>
        <location evidence="1 7">Cell membrane</location>
        <topology evidence="1 7">Multi-pass membrane protein</topology>
    </subcellularLocation>
</comment>
<dbReference type="Gene3D" id="1.10.3720.10">
    <property type="entry name" value="MetI-like"/>
    <property type="match status" value="1"/>
</dbReference>
<feature type="transmembrane region" description="Helical" evidence="7">
    <location>
        <begin position="174"/>
        <end position="201"/>
    </location>
</feature>
<sequence length="259" mass="27168">MELSFRERMLWGAAGIAGLLAIMQLSVMTGLVSSNAMPTAVGMLAAFANLVVSQTFLAALLATLVASVLAFLLASVVGIPLGVILGTSRTAEKAVSGLVETLRPVPAIALMPIAILSLGIGLEMKVALAALASLWPVLISTIAGVRDTDSMMVRAGRSFTWSGLKIMRRIQLPAALPFIISGARQSVSLALVIVVTLELLGAREGIGDIIRQYGAAGRVDYVFAGVLATGLLGLALHAVLGRVERRLMHWAPQYRKASK</sequence>
<feature type="transmembrane region" description="Helical" evidence="7">
    <location>
        <begin position="105"/>
        <end position="122"/>
    </location>
</feature>
<evidence type="ECO:0000313" key="10">
    <source>
        <dbReference type="Proteomes" id="UP000664398"/>
    </source>
</evidence>
<keyword evidence="4 7" id="KW-0812">Transmembrane</keyword>
<dbReference type="InterPro" id="IPR000515">
    <property type="entry name" value="MetI-like"/>
</dbReference>
<dbReference type="SUPFAM" id="SSF161098">
    <property type="entry name" value="MetI-like"/>
    <property type="match status" value="1"/>
</dbReference>
<keyword evidence="5 7" id="KW-1133">Transmembrane helix</keyword>
<feature type="domain" description="ABC transmembrane type-1" evidence="8">
    <location>
        <begin position="60"/>
        <end position="240"/>
    </location>
</feature>
<organism evidence="9 10">
    <name type="scientific">Leucobacter ruminantium</name>
    <dbReference type="NCBI Taxonomy" id="1289170"/>
    <lineage>
        <taxon>Bacteria</taxon>
        <taxon>Bacillati</taxon>
        <taxon>Actinomycetota</taxon>
        <taxon>Actinomycetes</taxon>
        <taxon>Micrococcales</taxon>
        <taxon>Microbacteriaceae</taxon>
        <taxon>Leucobacter</taxon>
    </lineage>
</organism>
<feature type="transmembrane region" description="Helical" evidence="7">
    <location>
        <begin position="58"/>
        <end position="85"/>
    </location>
</feature>
<protein>
    <submittedName>
        <fullName evidence="9">ABC transporter permease</fullName>
    </submittedName>
</protein>
<accession>A0A939M012</accession>
<feature type="transmembrane region" description="Helical" evidence="7">
    <location>
        <begin position="128"/>
        <end position="145"/>
    </location>
</feature>
<keyword evidence="2 7" id="KW-0813">Transport</keyword>
<comment type="similarity">
    <text evidence="7">Belongs to the binding-protein-dependent transport system permease family.</text>
</comment>
<dbReference type="Proteomes" id="UP000664398">
    <property type="component" value="Unassembled WGS sequence"/>
</dbReference>
<dbReference type="PANTHER" id="PTHR30151:SF0">
    <property type="entry name" value="ABC TRANSPORTER PERMEASE PROTEIN MJ0413-RELATED"/>
    <property type="match status" value="1"/>
</dbReference>
<dbReference type="CDD" id="cd06261">
    <property type="entry name" value="TM_PBP2"/>
    <property type="match status" value="1"/>
</dbReference>
<dbReference type="RefSeq" id="WP_208045046.1">
    <property type="nucleotide sequence ID" value="NZ_JAGDYL010000005.1"/>
</dbReference>
<feature type="transmembrane region" description="Helical" evidence="7">
    <location>
        <begin position="221"/>
        <end position="240"/>
    </location>
</feature>
<dbReference type="AlphaFoldDB" id="A0A939M012"/>
<comment type="caution">
    <text evidence="9">The sequence shown here is derived from an EMBL/GenBank/DDBJ whole genome shotgun (WGS) entry which is preliminary data.</text>
</comment>
<dbReference type="Pfam" id="PF00528">
    <property type="entry name" value="BPD_transp_1"/>
    <property type="match status" value="1"/>
</dbReference>
<evidence type="ECO:0000256" key="1">
    <source>
        <dbReference type="ARBA" id="ARBA00004651"/>
    </source>
</evidence>
<dbReference type="PROSITE" id="PS50928">
    <property type="entry name" value="ABC_TM1"/>
    <property type="match status" value="1"/>
</dbReference>
<keyword evidence="3" id="KW-1003">Cell membrane</keyword>
<evidence type="ECO:0000256" key="4">
    <source>
        <dbReference type="ARBA" id="ARBA00022692"/>
    </source>
</evidence>
<evidence type="ECO:0000256" key="3">
    <source>
        <dbReference type="ARBA" id="ARBA00022475"/>
    </source>
</evidence>
<evidence type="ECO:0000256" key="5">
    <source>
        <dbReference type="ARBA" id="ARBA00022989"/>
    </source>
</evidence>
<evidence type="ECO:0000256" key="2">
    <source>
        <dbReference type="ARBA" id="ARBA00022448"/>
    </source>
</evidence>
<proteinExistence type="inferred from homology"/>
<reference evidence="9" key="1">
    <citation type="submission" date="2021-03" db="EMBL/GenBank/DDBJ databases">
        <title>Leucobacter chromiisoli sp. nov., isolated from chromium-containing soil of chemical plant.</title>
        <authorList>
            <person name="Xu Z."/>
        </authorList>
    </citation>
    <scope>NUCLEOTIDE SEQUENCE</scope>
    <source>
        <strain evidence="9">A2</strain>
    </source>
</reference>
<dbReference type="InterPro" id="IPR035906">
    <property type="entry name" value="MetI-like_sf"/>
</dbReference>
<keyword evidence="6 7" id="KW-0472">Membrane</keyword>
<name>A0A939M012_9MICO</name>
<dbReference type="GO" id="GO:0005886">
    <property type="term" value="C:plasma membrane"/>
    <property type="evidence" value="ECO:0007669"/>
    <property type="project" value="UniProtKB-SubCell"/>
</dbReference>
<dbReference type="PANTHER" id="PTHR30151">
    <property type="entry name" value="ALKANE SULFONATE ABC TRANSPORTER-RELATED, MEMBRANE SUBUNIT"/>
    <property type="match status" value="1"/>
</dbReference>
<gene>
    <name evidence="9" type="ORF">J4H91_04455</name>
</gene>
<evidence type="ECO:0000256" key="6">
    <source>
        <dbReference type="ARBA" id="ARBA00023136"/>
    </source>
</evidence>
<evidence type="ECO:0000256" key="7">
    <source>
        <dbReference type="RuleBase" id="RU363032"/>
    </source>
</evidence>
<evidence type="ECO:0000313" key="9">
    <source>
        <dbReference type="EMBL" id="MBO1804570.1"/>
    </source>
</evidence>
<evidence type="ECO:0000259" key="8">
    <source>
        <dbReference type="PROSITE" id="PS50928"/>
    </source>
</evidence>
<keyword evidence="10" id="KW-1185">Reference proteome</keyword>
<dbReference type="EMBL" id="JAGDYL010000005">
    <property type="protein sequence ID" value="MBO1804570.1"/>
    <property type="molecule type" value="Genomic_DNA"/>
</dbReference>